<keyword evidence="2" id="KW-1133">Transmembrane helix</keyword>
<feature type="region of interest" description="Disordered" evidence="1">
    <location>
        <begin position="109"/>
        <end position="136"/>
    </location>
</feature>
<organism evidence="3">
    <name type="scientific">viral metagenome</name>
    <dbReference type="NCBI Taxonomy" id="1070528"/>
    <lineage>
        <taxon>unclassified sequences</taxon>
        <taxon>metagenomes</taxon>
        <taxon>organismal metagenomes</taxon>
    </lineage>
</organism>
<evidence type="ECO:0000313" key="3">
    <source>
        <dbReference type="EMBL" id="QHT20373.1"/>
    </source>
</evidence>
<evidence type="ECO:0000256" key="2">
    <source>
        <dbReference type="SAM" id="Phobius"/>
    </source>
</evidence>
<sequence>MLESYIINPYCFKYCSFNAVLVSGVVIGMAIMTIVLICIQIVNNVSSMHSEEEEEEEEEIEVEPIMINGRKYWRDIKSNTLYTNEEGNEIGKVVEGESAAEAVEAVEAVEAEEAEEAEEAVEAVAEEKSNENKKDD</sequence>
<dbReference type="EMBL" id="MN739677">
    <property type="protein sequence ID" value="QHT20373.1"/>
    <property type="molecule type" value="Genomic_DNA"/>
</dbReference>
<keyword evidence="2" id="KW-0812">Transmembrane</keyword>
<accession>A0A6C0DVR8</accession>
<feature type="compositionally biased region" description="Basic and acidic residues" evidence="1">
    <location>
        <begin position="125"/>
        <end position="136"/>
    </location>
</feature>
<name>A0A6C0DVR8_9ZZZZ</name>
<protein>
    <submittedName>
        <fullName evidence="3">Uncharacterized protein</fullName>
    </submittedName>
</protein>
<feature type="compositionally biased region" description="Acidic residues" evidence="1">
    <location>
        <begin position="109"/>
        <end position="121"/>
    </location>
</feature>
<feature type="transmembrane region" description="Helical" evidence="2">
    <location>
        <begin position="20"/>
        <end position="42"/>
    </location>
</feature>
<reference evidence="3" key="1">
    <citation type="journal article" date="2020" name="Nature">
        <title>Giant virus diversity and host interactions through global metagenomics.</title>
        <authorList>
            <person name="Schulz F."/>
            <person name="Roux S."/>
            <person name="Paez-Espino D."/>
            <person name="Jungbluth S."/>
            <person name="Walsh D.A."/>
            <person name="Denef V.J."/>
            <person name="McMahon K.D."/>
            <person name="Konstantinidis K.T."/>
            <person name="Eloe-Fadrosh E.A."/>
            <person name="Kyrpides N.C."/>
            <person name="Woyke T."/>
        </authorList>
    </citation>
    <scope>NUCLEOTIDE SEQUENCE</scope>
    <source>
        <strain evidence="3">GVMAG-M-3300023174-60</strain>
    </source>
</reference>
<dbReference type="AlphaFoldDB" id="A0A6C0DVR8"/>
<keyword evidence="2" id="KW-0472">Membrane</keyword>
<evidence type="ECO:0000256" key="1">
    <source>
        <dbReference type="SAM" id="MobiDB-lite"/>
    </source>
</evidence>
<proteinExistence type="predicted"/>